<evidence type="ECO:0000313" key="6">
    <source>
        <dbReference type="Proteomes" id="UP001519887"/>
    </source>
</evidence>
<feature type="non-terminal residue" evidence="5">
    <location>
        <position position="84"/>
    </location>
</feature>
<sequence>MMRDERPPQHCDLCLDYISGLLSGDEKSAFERHLPDCEACQIELEELRFVWEALPADMEHMEPPEDLKQQVMDAARAVEMQAQR</sequence>
<proteinExistence type="predicted"/>
<keyword evidence="2" id="KW-0812">Transmembrane</keyword>
<keyword evidence="6" id="KW-1185">Reference proteome</keyword>
<dbReference type="InterPro" id="IPR051474">
    <property type="entry name" value="Anti-sigma-K/W_factor"/>
</dbReference>
<comment type="subcellular location">
    <subcellularLocation>
        <location evidence="1">Membrane</location>
        <topology evidence="1">Single-pass membrane protein</topology>
    </subcellularLocation>
</comment>
<evidence type="ECO:0000256" key="3">
    <source>
        <dbReference type="ARBA" id="ARBA00022989"/>
    </source>
</evidence>
<dbReference type="Proteomes" id="UP001519887">
    <property type="component" value="Unassembled WGS sequence"/>
</dbReference>
<dbReference type="PANTHER" id="PTHR37461">
    <property type="entry name" value="ANTI-SIGMA-K FACTOR RSKA"/>
    <property type="match status" value="1"/>
</dbReference>
<dbReference type="Gene3D" id="1.10.10.1320">
    <property type="entry name" value="Anti-sigma factor, zinc-finger domain"/>
    <property type="match status" value="1"/>
</dbReference>
<protein>
    <submittedName>
        <fullName evidence="5">Zf-HC2 domain-containing protein</fullName>
    </submittedName>
</protein>
<evidence type="ECO:0000256" key="1">
    <source>
        <dbReference type="ARBA" id="ARBA00004167"/>
    </source>
</evidence>
<dbReference type="PANTHER" id="PTHR37461:SF1">
    <property type="entry name" value="ANTI-SIGMA-K FACTOR RSKA"/>
    <property type="match status" value="1"/>
</dbReference>
<keyword evidence="4" id="KW-0472">Membrane</keyword>
<gene>
    <name evidence="5" type="ORF">K0U00_35320</name>
</gene>
<name>A0ABS7CEI6_9BACL</name>
<accession>A0ABS7CEI6</accession>
<keyword evidence="3" id="KW-1133">Transmembrane helix</keyword>
<evidence type="ECO:0000256" key="2">
    <source>
        <dbReference type="ARBA" id="ARBA00022692"/>
    </source>
</evidence>
<evidence type="ECO:0000256" key="4">
    <source>
        <dbReference type="ARBA" id="ARBA00023136"/>
    </source>
</evidence>
<organism evidence="5 6">
    <name type="scientific">Paenibacillus sepulcri</name>
    <dbReference type="NCBI Taxonomy" id="359917"/>
    <lineage>
        <taxon>Bacteria</taxon>
        <taxon>Bacillati</taxon>
        <taxon>Bacillota</taxon>
        <taxon>Bacilli</taxon>
        <taxon>Bacillales</taxon>
        <taxon>Paenibacillaceae</taxon>
        <taxon>Paenibacillus</taxon>
    </lineage>
</organism>
<evidence type="ECO:0000313" key="5">
    <source>
        <dbReference type="EMBL" id="MBW7459338.1"/>
    </source>
</evidence>
<comment type="caution">
    <text evidence="5">The sequence shown here is derived from an EMBL/GenBank/DDBJ whole genome shotgun (WGS) entry which is preliminary data.</text>
</comment>
<reference evidence="5 6" key="1">
    <citation type="submission" date="2021-07" db="EMBL/GenBank/DDBJ databases">
        <title>Paenibacillus radiodurans sp. nov., isolated from the southeastern edge of Tengger Desert.</title>
        <authorList>
            <person name="Zhang G."/>
        </authorList>
    </citation>
    <scope>NUCLEOTIDE SEQUENCE [LARGE SCALE GENOMIC DNA]</scope>
    <source>
        <strain evidence="5 6">CCM 7311</strain>
    </source>
</reference>
<dbReference type="InterPro" id="IPR041916">
    <property type="entry name" value="Anti_sigma_zinc_sf"/>
</dbReference>
<dbReference type="EMBL" id="JAHZIK010001591">
    <property type="protein sequence ID" value="MBW7459338.1"/>
    <property type="molecule type" value="Genomic_DNA"/>
</dbReference>